<gene>
    <name evidence="1" type="ORF">BPT24_221</name>
</gene>
<dbReference type="EMBL" id="LC168164">
    <property type="protein sequence ID" value="BAV39345.1"/>
    <property type="molecule type" value="Genomic_DNA"/>
</dbReference>
<reference evidence="1 2" key="1">
    <citation type="submission" date="2016-07" db="EMBL/GenBank/DDBJ databases">
        <title>Characterization of three bacteriophages infecting bacteria isolated from shrimp culture pond water.</title>
        <authorList>
            <person name="Khoa H.V."/>
        </authorList>
    </citation>
    <scope>NUCLEOTIDE SEQUENCE [LARGE SCALE GENOMIC DNA]</scope>
</reference>
<name>A0A1B4XX09_9CAUD</name>
<accession>A0A1B4XX09</accession>
<protein>
    <submittedName>
        <fullName evidence="1">Uncharacterized protein</fullName>
    </submittedName>
</protein>
<organism evidence="1 2">
    <name type="scientific">Tenacibaculum phage pT24</name>
    <dbReference type="NCBI Taxonomy" id="1880590"/>
    <lineage>
        <taxon>Viruses</taxon>
        <taxon>Duplodnaviria</taxon>
        <taxon>Heunggongvirae</taxon>
        <taxon>Uroviricota</taxon>
        <taxon>Caudoviricetes</taxon>
        <taxon>Kungbxnavirus</taxon>
        <taxon>Kungbxnavirus pT24</taxon>
    </lineage>
</organism>
<dbReference type="Proteomes" id="UP000224877">
    <property type="component" value="Segment"/>
</dbReference>
<proteinExistence type="predicted"/>
<sequence>MITSVGFQLENGIGGVLYVNKNKTQLKKVEVQKYIRETFPMISDKIKEYIDGNGYIFTINNITYFNTDEAITVKITNDKHDFTLFNDLINGKIRVIVTDMSTMEVVREYDVFDLYEYISEDVLASLIDTRNEHEELIVHLCLLSEIMVKRILIS</sequence>
<keyword evidence="2" id="KW-1185">Reference proteome</keyword>
<evidence type="ECO:0000313" key="2">
    <source>
        <dbReference type="Proteomes" id="UP000224877"/>
    </source>
</evidence>
<evidence type="ECO:0000313" key="1">
    <source>
        <dbReference type="EMBL" id="BAV39345.1"/>
    </source>
</evidence>